<dbReference type="EMBL" id="LGRX02022597">
    <property type="protein sequence ID" value="KAK3255442.1"/>
    <property type="molecule type" value="Genomic_DNA"/>
</dbReference>
<evidence type="ECO:0000256" key="4">
    <source>
        <dbReference type="ARBA" id="ARBA00023157"/>
    </source>
</evidence>
<feature type="compositionally biased region" description="Pro residues" evidence="5">
    <location>
        <begin position="29"/>
        <end position="40"/>
    </location>
</feature>
<dbReference type="InterPro" id="IPR000742">
    <property type="entry name" value="EGF"/>
</dbReference>
<dbReference type="Gene3D" id="2.10.25.10">
    <property type="entry name" value="Laminin"/>
    <property type="match status" value="2"/>
</dbReference>
<dbReference type="SMART" id="SM00179">
    <property type="entry name" value="EGF_CA"/>
    <property type="match status" value="2"/>
</dbReference>
<name>A0AAE0F985_9CHLO</name>
<feature type="compositionally biased region" description="Polar residues" evidence="5">
    <location>
        <begin position="51"/>
        <end position="64"/>
    </location>
</feature>
<keyword evidence="4" id="KW-1015">Disulfide bond</keyword>
<evidence type="ECO:0000313" key="8">
    <source>
        <dbReference type="EMBL" id="KAK3255442.1"/>
    </source>
</evidence>
<organism evidence="8 9">
    <name type="scientific">Cymbomonas tetramitiformis</name>
    <dbReference type="NCBI Taxonomy" id="36881"/>
    <lineage>
        <taxon>Eukaryota</taxon>
        <taxon>Viridiplantae</taxon>
        <taxon>Chlorophyta</taxon>
        <taxon>Pyramimonadophyceae</taxon>
        <taxon>Pyramimonadales</taxon>
        <taxon>Pyramimonadaceae</taxon>
        <taxon>Cymbomonas</taxon>
    </lineage>
</organism>
<keyword evidence="3" id="KW-0106">Calcium</keyword>
<feature type="compositionally biased region" description="Pro residues" evidence="5">
    <location>
        <begin position="1"/>
        <end position="10"/>
    </location>
</feature>
<feature type="domain" description="EGF-like" evidence="7">
    <location>
        <begin position="254"/>
        <end position="304"/>
    </location>
</feature>
<dbReference type="GO" id="GO:0005509">
    <property type="term" value="F:calcium ion binding"/>
    <property type="evidence" value="ECO:0007669"/>
    <property type="project" value="InterPro"/>
</dbReference>
<proteinExistence type="predicted"/>
<dbReference type="Proteomes" id="UP001190700">
    <property type="component" value="Unassembled WGS sequence"/>
</dbReference>
<feature type="domain" description="EGF-like calcium-binding" evidence="6">
    <location>
        <begin position="213"/>
        <end position="250"/>
    </location>
</feature>
<feature type="domain" description="EGF-like" evidence="7">
    <location>
        <begin position="210"/>
        <end position="250"/>
    </location>
</feature>
<keyword evidence="9" id="KW-1185">Reference proteome</keyword>
<accession>A0AAE0F985</accession>
<feature type="non-terminal residue" evidence="8">
    <location>
        <position position="312"/>
    </location>
</feature>
<dbReference type="PANTHER" id="PTHR10199:SF100">
    <property type="entry name" value="THROMBOSPONDIN, ISOFORM A"/>
    <property type="match status" value="1"/>
</dbReference>
<comment type="caution">
    <text evidence="8">The sequence shown here is derived from an EMBL/GenBank/DDBJ whole genome shotgun (WGS) entry which is preliminary data.</text>
</comment>
<dbReference type="AlphaFoldDB" id="A0AAE0F985"/>
<gene>
    <name evidence="8" type="ORF">CYMTET_35372</name>
</gene>
<evidence type="ECO:0000256" key="3">
    <source>
        <dbReference type="ARBA" id="ARBA00022837"/>
    </source>
</evidence>
<evidence type="ECO:0000259" key="7">
    <source>
        <dbReference type="SMART" id="SM00181"/>
    </source>
</evidence>
<evidence type="ECO:0000256" key="2">
    <source>
        <dbReference type="ARBA" id="ARBA00022737"/>
    </source>
</evidence>
<evidence type="ECO:0000256" key="1">
    <source>
        <dbReference type="ARBA" id="ARBA00022536"/>
    </source>
</evidence>
<sequence>MARLAPPPQSAPTSSYAPLSKKASSTLTPPSPPYPSPPPSLLHRCPASAATGPTGNPKQLSPTTTPVVASADVTFVFDDLDVTDLTANDSTYNSFVTEFTGSVAGTAGVDSSLVTVNSITSGSVHVSTSVSWTQRHLNAGASPDDFITTASSSPADIFAGGALLAAQVVTSKNIMTSSSSELTESIFSVAYPGFPMPPPIPPPPPPPPPVCVALDPCFPGVPCFNDASAPEGFKCGTCPEGFSGDGVSCADVDECAAAVAEGNATDAALMMTGLCDPLTTCTNLEGGFECSACPSGFIDLRRPSDVSYRRLV</sequence>
<reference evidence="8 9" key="1">
    <citation type="journal article" date="2015" name="Genome Biol. Evol.">
        <title>Comparative Genomics of a Bacterivorous Green Alga Reveals Evolutionary Causalities and Consequences of Phago-Mixotrophic Mode of Nutrition.</title>
        <authorList>
            <person name="Burns J.A."/>
            <person name="Paasch A."/>
            <person name="Narechania A."/>
            <person name="Kim E."/>
        </authorList>
    </citation>
    <scope>NUCLEOTIDE SEQUENCE [LARGE SCALE GENOMIC DNA]</scope>
    <source>
        <strain evidence="8 9">PLY_AMNH</strain>
    </source>
</reference>
<evidence type="ECO:0000313" key="9">
    <source>
        <dbReference type="Proteomes" id="UP001190700"/>
    </source>
</evidence>
<keyword evidence="2" id="KW-0677">Repeat</keyword>
<evidence type="ECO:0000256" key="5">
    <source>
        <dbReference type="SAM" id="MobiDB-lite"/>
    </source>
</evidence>
<dbReference type="CDD" id="cd00054">
    <property type="entry name" value="EGF_CA"/>
    <property type="match status" value="1"/>
</dbReference>
<dbReference type="SMART" id="SM00181">
    <property type="entry name" value="EGF"/>
    <property type="match status" value="2"/>
</dbReference>
<keyword evidence="1" id="KW-0245">EGF-like domain</keyword>
<dbReference type="PANTHER" id="PTHR10199">
    <property type="entry name" value="THROMBOSPONDIN"/>
    <property type="match status" value="1"/>
</dbReference>
<protein>
    <recommendedName>
        <fullName evidence="10">EGF-like domain-containing protein</fullName>
    </recommendedName>
</protein>
<evidence type="ECO:0008006" key="10">
    <source>
        <dbReference type="Google" id="ProtNLM"/>
    </source>
</evidence>
<dbReference type="FunFam" id="2.10.25.10:FF:000027">
    <property type="entry name" value="Thrombospondin 3"/>
    <property type="match status" value="1"/>
</dbReference>
<dbReference type="InterPro" id="IPR001881">
    <property type="entry name" value="EGF-like_Ca-bd_dom"/>
</dbReference>
<feature type="region of interest" description="Disordered" evidence="5">
    <location>
        <begin position="1"/>
        <end position="64"/>
    </location>
</feature>
<feature type="domain" description="EGF-like calcium-binding" evidence="6">
    <location>
        <begin position="251"/>
        <end position="304"/>
    </location>
</feature>
<evidence type="ECO:0000259" key="6">
    <source>
        <dbReference type="SMART" id="SM00179"/>
    </source>
</evidence>